<keyword evidence="1" id="KW-0677">Repeat</keyword>
<dbReference type="PANTHER" id="PTHR13817:SF166">
    <property type="entry name" value="NEURONAL IGCAM-RELATED"/>
    <property type="match status" value="1"/>
</dbReference>
<feature type="compositionally biased region" description="Low complexity" evidence="2">
    <location>
        <begin position="404"/>
        <end position="418"/>
    </location>
</feature>
<dbReference type="Gene3D" id="2.60.40.10">
    <property type="entry name" value="Immunoglobulins"/>
    <property type="match status" value="2"/>
</dbReference>
<feature type="compositionally biased region" description="Polar residues" evidence="2">
    <location>
        <begin position="355"/>
        <end position="364"/>
    </location>
</feature>
<dbReference type="SMART" id="SM00060">
    <property type="entry name" value="FN3"/>
    <property type="match status" value="1"/>
</dbReference>
<dbReference type="Proteomes" id="UP001174909">
    <property type="component" value="Unassembled WGS sequence"/>
</dbReference>
<reference evidence="5" key="1">
    <citation type="submission" date="2023-03" db="EMBL/GenBank/DDBJ databases">
        <authorList>
            <person name="Steffen K."/>
            <person name="Cardenas P."/>
        </authorList>
    </citation>
    <scope>NUCLEOTIDE SEQUENCE</scope>
</reference>
<dbReference type="PANTHER" id="PTHR13817">
    <property type="entry name" value="TITIN"/>
    <property type="match status" value="1"/>
</dbReference>
<feature type="region of interest" description="Disordered" evidence="2">
    <location>
        <begin position="355"/>
        <end position="444"/>
    </location>
</feature>
<feature type="region of interest" description="Disordered" evidence="2">
    <location>
        <begin position="279"/>
        <end position="317"/>
    </location>
</feature>
<gene>
    <name evidence="5" type="ORF">GBAR_LOCUS8498</name>
</gene>
<dbReference type="InterPro" id="IPR003961">
    <property type="entry name" value="FN3_dom"/>
</dbReference>
<evidence type="ECO:0000256" key="3">
    <source>
        <dbReference type="SAM" id="Phobius"/>
    </source>
</evidence>
<dbReference type="EMBL" id="CASHTH010001258">
    <property type="protein sequence ID" value="CAI8013390.1"/>
    <property type="molecule type" value="Genomic_DNA"/>
</dbReference>
<keyword evidence="3" id="KW-0472">Membrane</keyword>
<feature type="region of interest" description="Disordered" evidence="2">
    <location>
        <begin position="85"/>
        <end position="105"/>
    </location>
</feature>
<accession>A0AA35WGE2</accession>
<comment type="caution">
    <text evidence="5">The sequence shown here is derived from an EMBL/GenBank/DDBJ whole genome shotgun (WGS) entry which is preliminary data.</text>
</comment>
<feature type="compositionally biased region" description="Polar residues" evidence="2">
    <location>
        <begin position="288"/>
        <end position="301"/>
    </location>
</feature>
<feature type="transmembrane region" description="Helical" evidence="3">
    <location>
        <begin position="219"/>
        <end position="245"/>
    </location>
</feature>
<dbReference type="InterPro" id="IPR050964">
    <property type="entry name" value="Striated_Muscle_Regulatory"/>
</dbReference>
<organism evidence="5 6">
    <name type="scientific">Geodia barretti</name>
    <name type="common">Barrett's horny sponge</name>
    <dbReference type="NCBI Taxonomy" id="519541"/>
    <lineage>
        <taxon>Eukaryota</taxon>
        <taxon>Metazoa</taxon>
        <taxon>Porifera</taxon>
        <taxon>Demospongiae</taxon>
        <taxon>Heteroscleromorpha</taxon>
        <taxon>Tetractinellida</taxon>
        <taxon>Astrophorina</taxon>
        <taxon>Geodiidae</taxon>
        <taxon>Geodia</taxon>
    </lineage>
</organism>
<dbReference type="InterPro" id="IPR013783">
    <property type="entry name" value="Ig-like_fold"/>
</dbReference>
<dbReference type="CDD" id="cd00063">
    <property type="entry name" value="FN3"/>
    <property type="match status" value="2"/>
</dbReference>
<evidence type="ECO:0000256" key="2">
    <source>
        <dbReference type="SAM" id="MobiDB-lite"/>
    </source>
</evidence>
<dbReference type="PROSITE" id="PS50853">
    <property type="entry name" value="FN3"/>
    <property type="match status" value="1"/>
</dbReference>
<dbReference type="AlphaFoldDB" id="A0AA35WGE2"/>
<feature type="compositionally biased region" description="Pro residues" evidence="2">
    <location>
        <begin position="382"/>
        <end position="403"/>
    </location>
</feature>
<name>A0AA35WGE2_GEOBA</name>
<evidence type="ECO:0000313" key="6">
    <source>
        <dbReference type="Proteomes" id="UP001174909"/>
    </source>
</evidence>
<feature type="domain" description="Fibronectin type-III" evidence="4">
    <location>
        <begin position="1"/>
        <end position="94"/>
    </location>
</feature>
<dbReference type="Pfam" id="PF00041">
    <property type="entry name" value="fn3"/>
    <property type="match status" value="1"/>
</dbReference>
<evidence type="ECO:0000259" key="4">
    <source>
        <dbReference type="PROSITE" id="PS50853"/>
    </source>
</evidence>
<keyword evidence="3" id="KW-0812">Transmembrane</keyword>
<evidence type="ECO:0000256" key="1">
    <source>
        <dbReference type="ARBA" id="ARBA00022737"/>
    </source>
</evidence>
<keyword evidence="3" id="KW-1133">Transmembrane helix</keyword>
<protein>
    <submittedName>
        <fullName evidence="5">Twitchin</fullName>
    </submittedName>
</protein>
<keyword evidence="6" id="KW-1185">Reference proteome</keyword>
<dbReference type="SUPFAM" id="SSF49265">
    <property type="entry name" value="Fibronectin type III"/>
    <property type="match status" value="1"/>
</dbReference>
<sequence length="533" mass="58116">MEFFEAESLGDGRSVLLQWRLLYSGGHPVNDFYIEVREKDETIETLRPDVYEDSLLLDDLRPSTNYSFLAVVGNSLGMATPLETNASTPIAAPGKPTTPQLEDRSPQTLTLSFSVKHGSYPILYYLLLISDPSDPAANTSAPDFTNTTEERLANVTARSVAEQKEWKEGGEVVGYHVSIRVGGLRQRESYVFSVAAASVVGVGEFSDPSRTLTLEDGELLLYLIVGGVVGGVLLVLVLLVVFCFLTQYVRRQHRGGKITITRRGSDSTGVTTDYNLKFESFNGGAPPSQRTTSPNPSQRVDSTTPPPRITSPRLTSPLLHSQHYYNSLRKYQLDTLPVARPNEEGSKGRVVEVQIHSNLRSNGVPTGRRNDVDGGNYNRPTSHPPSLPLSPGSQPPPFLPPPSLTTSSTLPTHPQHPSYNHPTSHTLYSVPRKGGNPSHPMQMSMSALPTADEGRSQVVGSRVSTLPRGATTTNSDEYTVMERVEDGGRGSLVETGRRFHTMDHTSTLAIAETSNFDTDGSLQSKHAGYQTDV</sequence>
<evidence type="ECO:0000313" key="5">
    <source>
        <dbReference type="EMBL" id="CAI8013390.1"/>
    </source>
</evidence>
<dbReference type="InterPro" id="IPR036116">
    <property type="entry name" value="FN3_sf"/>
</dbReference>
<proteinExistence type="predicted"/>